<feature type="region of interest" description="Disordered" evidence="6">
    <location>
        <begin position="88"/>
        <end position="139"/>
    </location>
</feature>
<evidence type="ECO:0000256" key="1">
    <source>
        <dbReference type="ARBA" id="ARBA00004141"/>
    </source>
</evidence>
<evidence type="ECO:0000256" key="5">
    <source>
        <dbReference type="ARBA" id="ARBA00038359"/>
    </source>
</evidence>
<dbReference type="PANTHER" id="PTHR33048">
    <property type="entry name" value="PTH11-LIKE INTEGRAL MEMBRANE PROTEIN (AFU_ORTHOLOGUE AFUA_5G11245)"/>
    <property type="match status" value="1"/>
</dbReference>
<comment type="caution">
    <text evidence="9">The sequence shown here is derived from an EMBL/GenBank/DDBJ whole genome shotgun (WGS) entry which is preliminary data.</text>
</comment>
<evidence type="ECO:0000256" key="3">
    <source>
        <dbReference type="ARBA" id="ARBA00022989"/>
    </source>
</evidence>
<dbReference type="Pfam" id="PF20684">
    <property type="entry name" value="Fung_rhodopsin"/>
    <property type="match status" value="1"/>
</dbReference>
<protein>
    <recommendedName>
        <fullName evidence="8">Rhodopsin domain-containing protein</fullName>
    </recommendedName>
</protein>
<dbReference type="InterPro" id="IPR052337">
    <property type="entry name" value="SAT4-like"/>
</dbReference>
<evidence type="ECO:0000256" key="6">
    <source>
        <dbReference type="SAM" id="MobiDB-lite"/>
    </source>
</evidence>
<dbReference type="InterPro" id="IPR049326">
    <property type="entry name" value="Rhodopsin_dom_fungi"/>
</dbReference>
<comment type="similarity">
    <text evidence="5">Belongs to the SAT4 family.</text>
</comment>
<feature type="transmembrane region" description="Helical" evidence="7">
    <location>
        <begin position="50"/>
        <end position="75"/>
    </location>
</feature>
<keyword evidence="10" id="KW-1185">Reference proteome</keyword>
<accession>A0ABR1KLL1</accession>
<keyword evidence="3 7" id="KW-1133">Transmembrane helix</keyword>
<gene>
    <name evidence="9" type="ORF">IWZ03DRAFT_202930</name>
</gene>
<dbReference type="PANTHER" id="PTHR33048:SF47">
    <property type="entry name" value="INTEGRAL MEMBRANE PROTEIN-RELATED"/>
    <property type="match status" value="1"/>
</dbReference>
<evidence type="ECO:0000256" key="2">
    <source>
        <dbReference type="ARBA" id="ARBA00022692"/>
    </source>
</evidence>
<evidence type="ECO:0000256" key="4">
    <source>
        <dbReference type="ARBA" id="ARBA00023136"/>
    </source>
</evidence>
<dbReference type="Proteomes" id="UP001363622">
    <property type="component" value="Unassembled WGS sequence"/>
</dbReference>
<evidence type="ECO:0000259" key="8">
    <source>
        <dbReference type="Pfam" id="PF20684"/>
    </source>
</evidence>
<evidence type="ECO:0000313" key="10">
    <source>
        <dbReference type="Proteomes" id="UP001363622"/>
    </source>
</evidence>
<feature type="compositionally biased region" description="Basic and acidic residues" evidence="6">
    <location>
        <begin position="129"/>
        <end position="139"/>
    </location>
</feature>
<feature type="domain" description="Rhodopsin" evidence="8">
    <location>
        <begin position="1"/>
        <end position="80"/>
    </location>
</feature>
<feature type="compositionally biased region" description="Polar residues" evidence="6">
    <location>
        <begin position="88"/>
        <end position="101"/>
    </location>
</feature>
<feature type="transmembrane region" description="Helical" evidence="7">
    <location>
        <begin position="17"/>
        <end position="38"/>
    </location>
</feature>
<feature type="compositionally biased region" description="Basic and acidic residues" evidence="6">
    <location>
        <begin position="102"/>
        <end position="115"/>
    </location>
</feature>
<name>A0ABR1KLL1_9PEZI</name>
<keyword evidence="4 7" id="KW-0472">Membrane</keyword>
<evidence type="ECO:0000256" key="7">
    <source>
        <dbReference type="SAM" id="Phobius"/>
    </source>
</evidence>
<sequence length="176" mass="19922">MPVGQVFTLQVTMAQKFPLCIIFLLGSFVFFANIYRFTTIMQFQMSDTTWTLATTCTWCVVEVACGLISACLATLRPLMRAISSQFSSGAGRSKATPSQPQFRDRADDHWRHERDEEQDGRAPFQAPGRHVDHARRGLRDVDDGRRAVDELYGESGRGLGAWRRGAFEEDRGSRRQ</sequence>
<dbReference type="EMBL" id="JBBPHU010000007">
    <property type="protein sequence ID" value="KAK7515440.1"/>
    <property type="molecule type" value="Genomic_DNA"/>
</dbReference>
<organism evidence="9 10">
    <name type="scientific">Phyllosticta citriasiana</name>
    <dbReference type="NCBI Taxonomy" id="595635"/>
    <lineage>
        <taxon>Eukaryota</taxon>
        <taxon>Fungi</taxon>
        <taxon>Dikarya</taxon>
        <taxon>Ascomycota</taxon>
        <taxon>Pezizomycotina</taxon>
        <taxon>Dothideomycetes</taxon>
        <taxon>Dothideomycetes incertae sedis</taxon>
        <taxon>Botryosphaeriales</taxon>
        <taxon>Phyllostictaceae</taxon>
        <taxon>Phyllosticta</taxon>
    </lineage>
</organism>
<proteinExistence type="inferred from homology"/>
<evidence type="ECO:0000313" key="9">
    <source>
        <dbReference type="EMBL" id="KAK7515440.1"/>
    </source>
</evidence>
<reference evidence="9 10" key="1">
    <citation type="submission" date="2024-04" db="EMBL/GenBank/DDBJ databases">
        <title>Phyllosticta paracitricarpa is synonymous to the EU quarantine fungus P. citricarpa based on phylogenomic analyses.</title>
        <authorList>
            <consortium name="Lawrence Berkeley National Laboratory"/>
            <person name="Van Ingen-Buijs V.A."/>
            <person name="Van Westerhoven A.C."/>
            <person name="Haridas S."/>
            <person name="Skiadas P."/>
            <person name="Martin F."/>
            <person name="Groenewald J.Z."/>
            <person name="Crous P.W."/>
            <person name="Seidl M.F."/>
        </authorList>
    </citation>
    <scope>NUCLEOTIDE SEQUENCE [LARGE SCALE GENOMIC DNA]</scope>
    <source>
        <strain evidence="9 10">CBS 123371</strain>
    </source>
</reference>
<keyword evidence="2 7" id="KW-0812">Transmembrane</keyword>
<comment type="subcellular location">
    <subcellularLocation>
        <location evidence="1">Membrane</location>
        <topology evidence="1">Multi-pass membrane protein</topology>
    </subcellularLocation>
</comment>